<dbReference type="HOGENOM" id="CLU_397740_0_0_2"/>
<feature type="domain" description="PAS" evidence="9">
    <location>
        <begin position="549"/>
        <end position="621"/>
    </location>
</feature>
<dbReference type="InterPro" id="IPR013767">
    <property type="entry name" value="PAS_fold"/>
</dbReference>
<dbReference type="Pfam" id="PF13185">
    <property type="entry name" value="GAF_2"/>
    <property type="match status" value="1"/>
</dbReference>
<feature type="domain" description="PAS" evidence="9">
    <location>
        <begin position="424"/>
        <end position="495"/>
    </location>
</feature>
<dbReference type="SMART" id="SM00091">
    <property type="entry name" value="PAS"/>
    <property type="match status" value="3"/>
</dbReference>
<dbReference type="InterPro" id="IPR011006">
    <property type="entry name" value="CheY-like_superfamily"/>
</dbReference>
<dbReference type="PANTHER" id="PTHR43304">
    <property type="entry name" value="PHYTOCHROME-LIKE PROTEIN CPH1"/>
    <property type="match status" value="1"/>
</dbReference>
<dbReference type="KEGG" id="mhi:Mhar_2042"/>
<dbReference type="InterPro" id="IPR003018">
    <property type="entry name" value="GAF"/>
</dbReference>
<keyword evidence="3 6" id="KW-0597">Phosphoprotein</keyword>
<keyword evidence="12" id="KW-1185">Reference proteome</keyword>
<dbReference type="SMART" id="SM00448">
    <property type="entry name" value="REC"/>
    <property type="match status" value="1"/>
</dbReference>
<feature type="modified residue" description="4-aspartylphosphate" evidence="6">
    <location>
        <position position="55"/>
    </location>
</feature>
<evidence type="ECO:0000313" key="11">
    <source>
        <dbReference type="EMBL" id="AET65398.1"/>
    </source>
</evidence>
<sequence length="692" mass="77552">MIRVLIVDDDPAILELAALFLERSGDIQVDPTETAAEGLERLEGGERNYHVVVSDYAMPGMDGIAFLKAVRSRKLEIPFILFTGKSREEVVIEALNSGADYYLQKDGNPKILFAELSHQIRQAAESVRAKREDLIQRNLALGLSGATSLSAALSLCVGAAIAVSETDCGTIYLLERSSGSFILSHSQGFSPEYVEEISRRRRNPSTSLISRAQEPIYIRHQDRGLPLQKAREREGLRAMAVVPIRHEGEVIGYYSVGTHTFDEIPPEGRSGLETIAAMTENAIVRLRAQEELRRSEEQLLAIFETAEVSFVITDGSDPDPTVLEFSPGAEKIFGYRRREMVGNPVSRLHLPEDVALFPEVHRQMREGGRGFSGLTTLVRKNGEKFPAIFSTYPLFDESGQMRAALGVSVDITEQKRMEENLQKSEEYYRAIFENSGTAMAIVEEDGLISKVNSESEALFGRPPQEVEGKMRWDEFISEEDREDLWDLFRKGQRRLKTPTAQYEADLIDRWGGIKRGLFRASIIPRTKQYVVSVTNITEQKRMEVALKESEERLKMAVEGGNLGIWDWNLETGEGSFSDKWGEILGYSPEELKTHLGIWDSLVHPDDRARVKQALMDHLEGLTPYCEIEHRMRSKDGGWVWILGRGKVVSWDERGRPVRMTGVIQEMRAARGGSRGHDGILVDGGAAGEVPPD</sequence>
<gene>
    <name evidence="11" type="ordered locus">Mhar_2042</name>
</gene>
<proteinExistence type="predicted"/>
<feature type="domain" description="PAC" evidence="10">
    <location>
        <begin position="371"/>
        <end position="423"/>
    </location>
</feature>
<evidence type="ECO:0000256" key="2">
    <source>
        <dbReference type="ARBA" id="ARBA00012438"/>
    </source>
</evidence>
<dbReference type="InterPro" id="IPR013655">
    <property type="entry name" value="PAS_fold_3"/>
</dbReference>
<dbReference type="AlphaFoldDB" id="G7WPN6"/>
<evidence type="ECO:0000259" key="8">
    <source>
        <dbReference type="PROSITE" id="PS50110"/>
    </source>
</evidence>
<dbReference type="RefSeq" id="WP_014587574.1">
    <property type="nucleotide sequence ID" value="NC_017527.1"/>
</dbReference>
<dbReference type="Pfam" id="PF00072">
    <property type="entry name" value="Response_reg"/>
    <property type="match status" value="1"/>
</dbReference>
<dbReference type="InterPro" id="IPR029016">
    <property type="entry name" value="GAF-like_dom_sf"/>
</dbReference>
<dbReference type="STRING" id="1110509.Mhar_2042"/>
<dbReference type="PROSITE" id="PS50110">
    <property type="entry name" value="RESPONSE_REGULATORY"/>
    <property type="match status" value="1"/>
</dbReference>
<comment type="catalytic activity">
    <reaction evidence="1">
        <text>ATP + protein L-histidine = ADP + protein N-phospho-L-histidine.</text>
        <dbReference type="EC" id="2.7.13.3"/>
    </reaction>
</comment>
<dbReference type="Proteomes" id="UP000005877">
    <property type="component" value="Chromosome"/>
</dbReference>
<accession>G7WPN6</accession>
<dbReference type="CDD" id="cd00130">
    <property type="entry name" value="PAS"/>
    <property type="match status" value="3"/>
</dbReference>
<evidence type="ECO:0000256" key="1">
    <source>
        <dbReference type="ARBA" id="ARBA00000085"/>
    </source>
</evidence>
<evidence type="ECO:0000259" key="9">
    <source>
        <dbReference type="PROSITE" id="PS50112"/>
    </source>
</evidence>
<evidence type="ECO:0000313" key="12">
    <source>
        <dbReference type="Proteomes" id="UP000005877"/>
    </source>
</evidence>
<dbReference type="Pfam" id="PF08447">
    <property type="entry name" value="PAS_3"/>
    <property type="match status" value="1"/>
</dbReference>
<keyword evidence="4" id="KW-0808">Transferase</keyword>
<dbReference type="InterPro" id="IPR001610">
    <property type="entry name" value="PAC"/>
</dbReference>
<dbReference type="InterPro" id="IPR001789">
    <property type="entry name" value="Sig_transdc_resp-reg_receiver"/>
</dbReference>
<dbReference type="CDD" id="cd00156">
    <property type="entry name" value="REC"/>
    <property type="match status" value="1"/>
</dbReference>
<dbReference type="PANTHER" id="PTHR43304:SF1">
    <property type="entry name" value="PAC DOMAIN-CONTAINING PROTEIN"/>
    <property type="match status" value="1"/>
</dbReference>
<dbReference type="GO" id="GO:0000160">
    <property type="term" value="P:phosphorelay signal transduction system"/>
    <property type="evidence" value="ECO:0007669"/>
    <property type="project" value="InterPro"/>
</dbReference>
<dbReference type="Gene3D" id="3.30.450.40">
    <property type="match status" value="1"/>
</dbReference>
<dbReference type="SMART" id="SM00086">
    <property type="entry name" value="PAC"/>
    <property type="match status" value="3"/>
</dbReference>
<dbReference type="GO" id="GO:0004673">
    <property type="term" value="F:protein histidine kinase activity"/>
    <property type="evidence" value="ECO:0007669"/>
    <property type="project" value="UniProtKB-EC"/>
</dbReference>
<keyword evidence="5 11" id="KW-0418">Kinase</keyword>
<dbReference type="OrthoDB" id="230688at2157"/>
<dbReference type="PROSITE" id="PS50112">
    <property type="entry name" value="PAS"/>
    <property type="match status" value="3"/>
</dbReference>
<dbReference type="SMART" id="SM00065">
    <property type="entry name" value="GAF"/>
    <property type="match status" value="1"/>
</dbReference>
<dbReference type="InterPro" id="IPR035965">
    <property type="entry name" value="PAS-like_dom_sf"/>
</dbReference>
<reference evidence="11 12" key="1">
    <citation type="journal article" date="2012" name="PLoS ONE">
        <title>The genome characteristics and predicted function of methyl-group oxidation pathway in the obligate aceticlastic methanogens, Methanosaeta spp.</title>
        <authorList>
            <person name="Zhu J."/>
            <person name="Zheng H."/>
            <person name="Ai G."/>
            <person name="Zhang G."/>
            <person name="Liu D."/>
            <person name="Liu X."/>
            <person name="Dong X."/>
        </authorList>
    </citation>
    <scope>NUCLEOTIDE SEQUENCE [LARGE SCALE GENOMIC DNA]</scope>
    <source>
        <strain evidence="11 12">6Ac</strain>
    </source>
</reference>
<dbReference type="Pfam" id="PF00989">
    <property type="entry name" value="PAS"/>
    <property type="match status" value="1"/>
</dbReference>
<dbReference type="InterPro" id="IPR052162">
    <property type="entry name" value="Sensor_kinase/Photoreceptor"/>
</dbReference>
<dbReference type="NCBIfam" id="TIGR00229">
    <property type="entry name" value="sensory_box"/>
    <property type="match status" value="3"/>
</dbReference>
<dbReference type="SUPFAM" id="SSF52172">
    <property type="entry name" value="CheY-like"/>
    <property type="match status" value="1"/>
</dbReference>
<dbReference type="InterPro" id="IPR000014">
    <property type="entry name" value="PAS"/>
</dbReference>
<organism evidence="11 12">
    <name type="scientific">Methanothrix harundinacea (strain 6Ac)</name>
    <name type="common">Methanosaeta harundinacea</name>
    <dbReference type="NCBI Taxonomy" id="1110509"/>
    <lineage>
        <taxon>Archaea</taxon>
        <taxon>Methanobacteriati</taxon>
        <taxon>Methanobacteriota</taxon>
        <taxon>Stenosarchaea group</taxon>
        <taxon>Methanomicrobia</taxon>
        <taxon>Methanotrichales</taxon>
        <taxon>Methanotrichaceae</taxon>
        <taxon>Methanothrix</taxon>
    </lineage>
</organism>
<dbReference type="GeneID" id="12511215"/>
<feature type="region of interest" description="Disordered" evidence="7">
    <location>
        <begin position="673"/>
        <end position="692"/>
    </location>
</feature>
<dbReference type="PATRIC" id="fig|1110509.7.peg.2265"/>
<evidence type="ECO:0000256" key="3">
    <source>
        <dbReference type="ARBA" id="ARBA00022553"/>
    </source>
</evidence>
<evidence type="ECO:0000256" key="5">
    <source>
        <dbReference type="ARBA" id="ARBA00022777"/>
    </source>
</evidence>
<dbReference type="Gene3D" id="3.40.50.2300">
    <property type="match status" value="1"/>
</dbReference>
<evidence type="ECO:0000256" key="7">
    <source>
        <dbReference type="SAM" id="MobiDB-lite"/>
    </source>
</evidence>
<dbReference type="GO" id="GO:0006355">
    <property type="term" value="P:regulation of DNA-templated transcription"/>
    <property type="evidence" value="ECO:0007669"/>
    <property type="project" value="InterPro"/>
</dbReference>
<dbReference type="EC" id="2.7.13.3" evidence="2"/>
<dbReference type="Pfam" id="PF13426">
    <property type="entry name" value="PAS_9"/>
    <property type="match status" value="1"/>
</dbReference>
<dbReference type="PROSITE" id="PS50113">
    <property type="entry name" value="PAC"/>
    <property type="match status" value="1"/>
</dbReference>
<evidence type="ECO:0000256" key="6">
    <source>
        <dbReference type="PROSITE-ProRule" id="PRU00169"/>
    </source>
</evidence>
<dbReference type="Gene3D" id="3.30.450.20">
    <property type="entry name" value="PAS domain"/>
    <property type="match status" value="3"/>
</dbReference>
<evidence type="ECO:0000259" key="10">
    <source>
        <dbReference type="PROSITE" id="PS50113"/>
    </source>
</evidence>
<dbReference type="InterPro" id="IPR000700">
    <property type="entry name" value="PAS-assoc_C"/>
</dbReference>
<dbReference type="SUPFAM" id="SSF55785">
    <property type="entry name" value="PYP-like sensor domain (PAS domain)"/>
    <property type="match status" value="3"/>
</dbReference>
<evidence type="ECO:0000256" key="4">
    <source>
        <dbReference type="ARBA" id="ARBA00022679"/>
    </source>
</evidence>
<feature type="domain" description="Response regulatory" evidence="8">
    <location>
        <begin position="3"/>
        <end position="120"/>
    </location>
</feature>
<protein>
    <recommendedName>
        <fullName evidence="2">histidine kinase</fullName>
        <ecNumber evidence="2">2.7.13.3</ecNumber>
    </recommendedName>
</protein>
<dbReference type="EMBL" id="CP003117">
    <property type="protein sequence ID" value="AET65398.1"/>
    <property type="molecule type" value="Genomic_DNA"/>
</dbReference>
<name>G7WPN6_METH6</name>
<dbReference type="SUPFAM" id="SSF55781">
    <property type="entry name" value="GAF domain-like"/>
    <property type="match status" value="1"/>
</dbReference>
<feature type="domain" description="PAS" evidence="9">
    <location>
        <begin position="295"/>
        <end position="368"/>
    </location>
</feature>